<accession>A0ACA9N1N1</accession>
<name>A0ACA9N1N1_9GLOM</name>
<evidence type="ECO:0000313" key="2">
    <source>
        <dbReference type="Proteomes" id="UP000789702"/>
    </source>
</evidence>
<protein>
    <submittedName>
        <fullName evidence="1">7598_t:CDS:1</fullName>
    </submittedName>
</protein>
<organism evidence="1 2">
    <name type="scientific">Dentiscutata heterogama</name>
    <dbReference type="NCBI Taxonomy" id="1316150"/>
    <lineage>
        <taxon>Eukaryota</taxon>
        <taxon>Fungi</taxon>
        <taxon>Fungi incertae sedis</taxon>
        <taxon>Mucoromycota</taxon>
        <taxon>Glomeromycotina</taxon>
        <taxon>Glomeromycetes</taxon>
        <taxon>Diversisporales</taxon>
        <taxon>Gigasporaceae</taxon>
        <taxon>Dentiscutata</taxon>
    </lineage>
</organism>
<dbReference type="Proteomes" id="UP000789702">
    <property type="component" value="Unassembled WGS sequence"/>
</dbReference>
<sequence length="220" mass="24872">IAVITNSRLFQTTIYRHRQEFISPDQPRHSGPEERDPQRTSPTREKPLSEGHAIDKAKDVLGVMKDTAVSATEKVKDVFTRMTSPALDVQSEAAAKGLKDHTQQLKDKGQKNLENAKDKGYDAMENMKDKGRENLEYAKDKGYDAMESYDTMESIKEKGQNLADKALEVDSSSEKSDRQRESKERLANPEPGRHPKGPVEEIKQSVRDVADTTKQTHKNY</sequence>
<comment type="caution">
    <text evidence="1">The sequence shown here is derived from an EMBL/GenBank/DDBJ whole genome shotgun (WGS) entry which is preliminary data.</text>
</comment>
<proteinExistence type="predicted"/>
<reference evidence="1" key="1">
    <citation type="submission" date="2021-06" db="EMBL/GenBank/DDBJ databases">
        <authorList>
            <person name="Kallberg Y."/>
            <person name="Tangrot J."/>
            <person name="Rosling A."/>
        </authorList>
    </citation>
    <scope>NUCLEOTIDE SEQUENCE</scope>
    <source>
        <strain evidence="1">IL203A</strain>
    </source>
</reference>
<keyword evidence="2" id="KW-1185">Reference proteome</keyword>
<evidence type="ECO:0000313" key="1">
    <source>
        <dbReference type="EMBL" id="CAG8622599.1"/>
    </source>
</evidence>
<dbReference type="EMBL" id="CAJVPU010012335">
    <property type="protein sequence ID" value="CAG8622599.1"/>
    <property type="molecule type" value="Genomic_DNA"/>
</dbReference>
<gene>
    <name evidence="1" type="ORF">DHETER_LOCUS8079</name>
</gene>
<feature type="non-terminal residue" evidence="1">
    <location>
        <position position="1"/>
    </location>
</feature>